<dbReference type="InterPro" id="IPR042099">
    <property type="entry name" value="ANL_N_sf"/>
</dbReference>
<gene>
    <name evidence="5" type="ORF">D2V07_18005</name>
</gene>
<protein>
    <recommendedName>
        <fullName evidence="7">Long-chain fatty acid--CoA ligase</fullName>
    </recommendedName>
</protein>
<dbReference type="Pfam" id="PF13193">
    <property type="entry name" value="AMP-binding_C"/>
    <property type="match status" value="1"/>
</dbReference>
<keyword evidence="6" id="KW-1185">Reference proteome</keyword>
<feature type="domain" description="AMP-binding enzyme C-terminal" evidence="4">
    <location>
        <begin position="471"/>
        <end position="545"/>
    </location>
</feature>
<organism evidence="5 6">
    <name type="scientific">Aurantiacibacter zhengii</name>
    <dbReference type="NCBI Taxonomy" id="2307003"/>
    <lineage>
        <taxon>Bacteria</taxon>
        <taxon>Pseudomonadati</taxon>
        <taxon>Pseudomonadota</taxon>
        <taxon>Alphaproteobacteria</taxon>
        <taxon>Sphingomonadales</taxon>
        <taxon>Erythrobacteraceae</taxon>
        <taxon>Aurantiacibacter</taxon>
    </lineage>
</organism>
<dbReference type="PANTHER" id="PTHR24096">
    <property type="entry name" value="LONG-CHAIN-FATTY-ACID--COA LIGASE"/>
    <property type="match status" value="1"/>
</dbReference>
<evidence type="ECO:0008006" key="7">
    <source>
        <dbReference type="Google" id="ProtNLM"/>
    </source>
</evidence>
<dbReference type="Proteomes" id="UP000286576">
    <property type="component" value="Unassembled WGS sequence"/>
</dbReference>
<dbReference type="InterPro" id="IPR045851">
    <property type="entry name" value="AMP-bd_C_sf"/>
</dbReference>
<dbReference type="GO" id="GO:0016405">
    <property type="term" value="F:CoA-ligase activity"/>
    <property type="evidence" value="ECO:0007669"/>
    <property type="project" value="TreeGrafter"/>
</dbReference>
<dbReference type="PANTHER" id="PTHR24096:SF149">
    <property type="entry name" value="AMP-BINDING DOMAIN-CONTAINING PROTEIN-RELATED"/>
    <property type="match status" value="1"/>
</dbReference>
<dbReference type="SUPFAM" id="SSF56801">
    <property type="entry name" value="Acetyl-CoA synthetase-like"/>
    <property type="match status" value="1"/>
</dbReference>
<evidence type="ECO:0000259" key="4">
    <source>
        <dbReference type="Pfam" id="PF13193"/>
    </source>
</evidence>
<evidence type="ECO:0000256" key="1">
    <source>
        <dbReference type="ARBA" id="ARBA00006432"/>
    </source>
</evidence>
<evidence type="ECO:0000259" key="3">
    <source>
        <dbReference type="Pfam" id="PF00501"/>
    </source>
</evidence>
<dbReference type="Gene3D" id="3.40.50.12780">
    <property type="entry name" value="N-terminal domain of ligase-like"/>
    <property type="match status" value="1"/>
</dbReference>
<evidence type="ECO:0000256" key="2">
    <source>
        <dbReference type="ARBA" id="ARBA00022598"/>
    </source>
</evidence>
<dbReference type="Pfam" id="PF00501">
    <property type="entry name" value="AMP-binding"/>
    <property type="match status" value="1"/>
</dbReference>
<sequence>MLCPPSFRQGTLMHESGQQDPATFMHLKEFQSTLPDARPLAQLLEHAAKEFEGLEYVSFKDRSFSYAESWALVRAIASGLKSSKIMQGDRVGICLSNTPHYSLACFALWRIGAAGVGMNPLYSLRQLKMIAEDSQLQWIIVSDEEMQLSKARQVAEEVGARLIICRADAKDLIEFEPAATRGSEVAFAELCLETSDEELMPPPLDSVAMIQYTGGTTGTPKGAMLSHRNIWAGAHQILYWLHRIQDDSAIWYAAAPFSHITGLLNYIVQPTIVGGKALLTERFSAKELIDLVRKRRVSVLILIPTMLSAVLAEEKDVKEVDWSNILHVLVGGAPLSHELARRFHEATGLWPQQGYAMTETSGSGVGMPSKKLPGHEAATGIPMRGTCVEIRSLDDPAIEVLPGEDGEICFRGANVIQSYWRRPFTSDDMTPDGFFRSGDIGSLTKDGVLYLVDRLKDVIICSGYNVYPRIIEDAVLEHPSVHETVAIGIPDNYRGETVLSVITLKAGTDISQGELLDFLKSKLSPFEMPKRVEILDSLPKTENAKLSRKAIRDMFT</sequence>
<feature type="domain" description="AMP-dependent synthetase/ligase" evidence="3">
    <location>
        <begin position="44"/>
        <end position="420"/>
    </location>
</feature>
<dbReference type="InterPro" id="IPR025110">
    <property type="entry name" value="AMP-bd_C"/>
</dbReference>
<comment type="similarity">
    <text evidence="1">Belongs to the ATP-dependent AMP-binding enzyme family.</text>
</comment>
<keyword evidence="2" id="KW-0436">Ligase</keyword>
<accession>A0A418NN59</accession>
<name>A0A418NN59_9SPHN</name>
<dbReference type="Gene3D" id="3.30.300.30">
    <property type="match status" value="1"/>
</dbReference>
<dbReference type="InterPro" id="IPR020845">
    <property type="entry name" value="AMP-binding_CS"/>
</dbReference>
<comment type="caution">
    <text evidence="5">The sequence shown here is derived from an EMBL/GenBank/DDBJ whole genome shotgun (WGS) entry which is preliminary data.</text>
</comment>
<evidence type="ECO:0000313" key="6">
    <source>
        <dbReference type="Proteomes" id="UP000286576"/>
    </source>
</evidence>
<dbReference type="PROSITE" id="PS00455">
    <property type="entry name" value="AMP_BINDING"/>
    <property type="match status" value="1"/>
</dbReference>
<dbReference type="EMBL" id="QXFL01000019">
    <property type="protein sequence ID" value="RIV82394.1"/>
    <property type="molecule type" value="Genomic_DNA"/>
</dbReference>
<reference evidence="5 6" key="1">
    <citation type="submission" date="2018-08" db="EMBL/GenBank/DDBJ databases">
        <title>Erythrobacter zhengii sp.nov., a bacterium isolated from deep-sea sediment.</title>
        <authorList>
            <person name="Fang C."/>
            <person name="Wu Y.-H."/>
            <person name="Sun C."/>
            <person name="Wang H."/>
            <person name="Cheng H."/>
            <person name="Meng F.-X."/>
            <person name="Wang C.-S."/>
            <person name="Xu X.-W."/>
        </authorList>
    </citation>
    <scope>NUCLEOTIDE SEQUENCE [LARGE SCALE GENOMIC DNA]</scope>
    <source>
        <strain evidence="5 6">V18</strain>
    </source>
</reference>
<evidence type="ECO:0000313" key="5">
    <source>
        <dbReference type="EMBL" id="RIV82394.1"/>
    </source>
</evidence>
<dbReference type="InterPro" id="IPR000873">
    <property type="entry name" value="AMP-dep_synth/lig_dom"/>
</dbReference>
<proteinExistence type="inferred from homology"/>
<dbReference type="AlphaFoldDB" id="A0A418NN59"/>